<dbReference type="EMBL" id="JAODUO010000455">
    <property type="protein sequence ID" value="KAK2180168.1"/>
    <property type="molecule type" value="Genomic_DNA"/>
</dbReference>
<name>A0AAD9KYS2_RIDPI</name>
<dbReference type="Proteomes" id="UP001209878">
    <property type="component" value="Unassembled WGS sequence"/>
</dbReference>
<evidence type="ECO:0000256" key="4">
    <source>
        <dbReference type="ARBA" id="ARBA00022989"/>
    </source>
</evidence>
<feature type="transmembrane region" description="Helical" evidence="7">
    <location>
        <begin position="419"/>
        <end position="440"/>
    </location>
</feature>
<comment type="caution">
    <text evidence="9">The sequence shown here is derived from an EMBL/GenBank/DDBJ whole genome shotgun (WGS) entry which is preliminary data.</text>
</comment>
<keyword evidence="10" id="KW-1185">Reference proteome</keyword>
<dbReference type="AlphaFoldDB" id="A0AAD9KYS2"/>
<evidence type="ECO:0000259" key="8">
    <source>
        <dbReference type="Pfam" id="PF00999"/>
    </source>
</evidence>
<feature type="transmembrane region" description="Helical" evidence="7">
    <location>
        <begin position="526"/>
        <end position="547"/>
    </location>
</feature>
<keyword evidence="5 7" id="KW-0472">Membrane</keyword>
<feature type="transmembrane region" description="Helical" evidence="7">
    <location>
        <begin position="486"/>
        <end position="506"/>
    </location>
</feature>
<evidence type="ECO:0000256" key="7">
    <source>
        <dbReference type="SAM" id="Phobius"/>
    </source>
</evidence>
<evidence type="ECO:0000256" key="5">
    <source>
        <dbReference type="ARBA" id="ARBA00023136"/>
    </source>
</evidence>
<gene>
    <name evidence="9" type="ORF">NP493_454g01026</name>
</gene>
<evidence type="ECO:0000256" key="2">
    <source>
        <dbReference type="ARBA" id="ARBA00007367"/>
    </source>
</evidence>
<feature type="transmembrane region" description="Helical" evidence="7">
    <location>
        <begin position="118"/>
        <end position="138"/>
    </location>
</feature>
<keyword evidence="4 7" id="KW-1133">Transmembrane helix</keyword>
<feature type="transmembrane region" description="Helical" evidence="7">
    <location>
        <begin position="150"/>
        <end position="167"/>
    </location>
</feature>
<feature type="transmembrane region" description="Helical" evidence="7">
    <location>
        <begin position="452"/>
        <end position="479"/>
    </location>
</feature>
<dbReference type="InterPro" id="IPR038770">
    <property type="entry name" value="Na+/solute_symporter_sf"/>
</dbReference>
<evidence type="ECO:0000313" key="9">
    <source>
        <dbReference type="EMBL" id="KAK2180168.1"/>
    </source>
</evidence>
<feature type="transmembrane region" description="Helical" evidence="7">
    <location>
        <begin position="365"/>
        <end position="382"/>
    </location>
</feature>
<evidence type="ECO:0000313" key="10">
    <source>
        <dbReference type="Proteomes" id="UP001209878"/>
    </source>
</evidence>
<feature type="transmembrane region" description="Helical" evidence="7">
    <location>
        <begin position="339"/>
        <end position="356"/>
    </location>
</feature>
<dbReference type="InterPro" id="IPR051843">
    <property type="entry name" value="CPA1_transporter"/>
</dbReference>
<keyword evidence="3 7" id="KW-0812">Transmembrane</keyword>
<evidence type="ECO:0000256" key="1">
    <source>
        <dbReference type="ARBA" id="ARBA00004141"/>
    </source>
</evidence>
<feature type="region of interest" description="Disordered" evidence="6">
    <location>
        <begin position="1"/>
        <end position="66"/>
    </location>
</feature>
<feature type="domain" description="Cation/H+ exchanger transmembrane" evidence="8">
    <location>
        <begin position="158"/>
        <end position="542"/>
    </location>
</feature>
<feature type="transmembrane region" description="Helical" evidence="7">
    <location>
        <begin position="388"/>
        <end position="407"/>
    </location>
</feature>
<comment type="subcellular location">
    <subcellularLocation>
        <location evidence="1">Membrane</location>
        <topology evidence="1">Multi-pass membrane protein</topology>
    </subcellularLocation>
</comment>
<dbReference type="PANTHER" id="PTHR31102:SF1">
    <property type="entry name" value="CATION_H+ EXCHANGER DOMAIN-CONTAINING PROTEIN"/>
    <property type="match status" value="1"/>
</dbReference>
<feature type="transmembrane region" description="Helical" evidence="7">
    <location>
        <begin position="295"/>
        <end position="319"/>
    </location>
</feature>
<dbReference type="InterPro" id="IPR006153">
    <property type="entry name" value="Cation/H_exchanger_TM"/>
</dbReference>
<feature type="compositionally biased region" description="Basic and acidic residues" evidence="6">
    <location>
        <begin position="56"/>
        <end position="66"/>
    </location>
</feature>
<dbReference type="GO" id="GO:0016020">
    <property type="term" value="C:membrane"/>
    <property type="evidence" value="ECO:0007669"/>
    <property type="project" value="UniProtKB-SubCell"/>
</dbReference>
<evidence type="ECO:0000256" key="6">
    <source>
        <dbReference type="SAM" id="MobiDB-lite"/>
    </source>
</evidence>
<comment type="similarity">
    <text evidence="2">Belongs to the monovalent cation:proton antiporter 1 (CPA1) transporter (TC 2.A.36) family.</text>
</comment>
<dbReference type="GO" id="GO:1902600">
    <property type="term" value="P:proton transmembrane transport"/>
    <property type="evidence" value="ECO:0007669"/>
    <property type="project" value="InterPro"/>
</dbReference>
<reference evidence="9" key="1">
    <citation type="journal article" date="2023" name="Mol. Biol. Evol.">
        <title>Third-Generation Sequencing Reveals the Adaptive Role of the Epigenome in Three Deep-Sea Polychaetes.</title>
        <authorList>
            <person name="Perez M."/>
            <person name="Aroh O."/>
            <person name="Sun Y."/>
            <person name="Lan Y."/>
            <person name="Juniper S.K."/>
            <person name="Young C.R."/>
            <person name="Angers B."/>
            <person name="Qian P.Y."/>
        </authorList>
    </citation>
    <scope>NUCLEOTIDE SEQUENCE</scope>
    <source>
        <strain evidence="9">R07B-5</strain>
    </source>
</reference>
<dbReference type="Pfam" id="PF00999">
    <property type="entry name" value="Na_H_Exchanger"/>
    <property type="match status" value="1"/>
</dbReference>
<protein>
    <recommendedName>
        <fullName evidence="8">Cation/H+ exchanger transmembrane domain-containing protein</fullName>
    </recommendedName>
</protein>
<dbReference type="PANTHER" id="PTHR31102">
    <property type="match status" value="1"/>
</dbReference>
<dbReference type="GO" id="GO:0015297">
    <property type="term" value="F:antiporter activity"/>
    <property type="evidence" value="ECO:0007669"/>
    <property type="project" value="InterPro"/>
</dbReference>
<feature type="transmembrane region" description="Helical" evidence="7">
    <location>
        <begin position="262"/>
        <end position="283"/>
    </location>
</feature>
<organism evidence="9 10">
    <name type="scientific">Ridgeia piscesae</name>
    <name type="common">Tubeworm</name>
    <dbReference type="NCBI Taxonomy" id="27915"/>
    <lineage>
        <taxon>Eukaryota</taxon>
        <taxon>Metazoa</taxon>
        <taxon>Spiralia</taxon>
        <taxon>Lophotrochozoa</taxon>
        <taxon>Annelida</taxon>
        <taxon>Polychaeta</taxon>
        <taxon>Sedentaria</taxon>
        <taxon>Canalipalpata</taxon>
        <taxon>Sabellida</taxon>
        <taxon>Siboglinidae</taxon>
        <taxon>Ridgeia</taxon>
    </lineage>
</organism>
<proteinExistence type="inferred from homology"/>
<evidence type="ECO:0000256" key="3">
    <source>
        <dbReference type="ARBA" id="ARBA00022692"/>
    </source>
</evidence>
<dbReference type="Gene3D" id="1.20.1530.20">
    <property type="match status" value="1"/>
</dbReference>
<sequence length="583" mass="62051">MSSSVENGPVDKENANDQCAENAAFDESNDNKPNSHTINDDRSGGDNNVQNVISVDPKHVSPDMSHGDDIATVSSHRCCATCRTGCLKHFSTKQNPLSANASFAERLRFAFLCPPHGHVARTITLVFVVAYVWFTLWAVLEHEALPGGNYFALITLLVLCVIAGEIVEKVHLPPLLGMLCMGVALRNVPVINVAKDIEPHWSSALRNIALVIILSRAGLGLDPIALKKLSFGVIRLAFSPCLVEAACCAVSSHLLLDMPWTWGIMLGFVIAAVSPAVVVPCLLSLSERGYGIDKGIPTLVIAASSIDDVLAISGFGVMLGITFSEGNLAVTIIKGPLEAVAGVLYGIILGVVAWYIPHRNHDHKTMFRFVVLFFGGLLVTFGSRALDLAGAGALGCLTLAFVAALGWRKELQPGEHMPMADVMGGMWMIFQPLLFGLIGAEVDISNVKEATILKGLAVLAIGLTIRLIVSFFAVAGLGFNLKEHIFITLAWMPKATVQAAIGSIALDTAREKKASPEVIEYGLQVLTIAVLVILITAPIGAVAITVSGPKLLTKTSRSITEMEVSAPATAVTNTRPDDAEKTV</sequence>
<accession>A0AAD9KYS2</accession>